<name>A0A5E4D8G5_MARMO</name>
<dbReference type="AlphaFoldDB" id="A0A5E4D8G5"/>
<keyword evidence="5" id="KW-1185">Reference proteome</keyword>
<evidence type="ECO:0000256" key="3">
    <source>
        <dbReference type="SAM" id="MobiDB-lite"/>
    </source>
</evidence>
<comment type="caution">
    <text evidence="4">The sequence shown here is derived from an EMBL/GenBank/DDBJ whole genome shotgun (WGS) entry which is preliminary data.</text>
</comment>
<feature type="compositionally biased region" description="Polar residues" evidence="3">
    <location>
        <begin position="69"/>
        <end position="84"/>
    </location>
</feature>
<feature type="region of interest" description="Disordered" evidence="3">
    <location>
        <begin position="1"/>
        <end position="43"/>
    </location>
</feature>
<dbReference type="PANTHER" id="PTHR14224">
    <property type="entry name" value="SIMILAR TO PREFERENTIALLY EXPRESSED ANTIGEN IN MELANOMA-LIKE 3"/>
    <property type="match status" value="1"/>
</dbReference>
<keyword evidence="1" id="KW-0433">Leucine-rich repeat</keyword>
<dbReference type="InterPro" id="IPR032675">
    <property type="entry name" value="LRR_dom_sf"/>
</dbReference>
<evidence type="ECO:0000313" key="5">
    <source>
        <dbReference type="Proteomes" id="UP000335636"/>
    </source>
</evidence>
<evidence type="ECO:0000256" key="1">
    <source>
        <dbReference type="ARBA" id="ARBA00022614"/>
    </source>
</evidence>
<evidence type="ECO:0000256" key="2">
    <source>
        <dbReference type="ARBA" id="ARBA00022737"/>
    </source>
</evidence>
<dbReference type="SUPFAM" id="SSF52047">
    <property type="entry name" value="RNI-like"/>
    <property type="match status" value="1"/>
</dbReference>
<organism evidence="4 5">
    <name type="scientific">Marmota monax</name>
    <name type="common">Woodchuck</name>
    <dbReference type="NCBI Taxonomy" id="9995"/>
    <lineage>
        <taxon>Eukaryota</taxon>
        <taxon>Metazoa</taxon>
        <taxon>Chordata</taxon>
        <taxon>Craniata</taxon>
        <taxon>Vertebrata</taxon>
        <taxon>Euteleostomi</taxon>
        <taxon>Mammalia</taxon>
        <taxon>Eutheria</taxon>
        <taxon>Euarchontoglires</taxon>
        <taxon>Glires</taxon>
        <taxon>Rodentia</taxon>
        <taxon>Sciuromorpha</taxon>
        <taxon>Sciuridae</taxon>
        <taxon>Xerinae</taxon>
        <taxon>Marmotini</taxon>
        <taxon>Marmota</taxon>
    </lineage>
</organism>
<sequence>MSGKEMLESDRVTSGSGPLLSPEGWSHHHPHRSRGLNRGAWSGKCHHAYPAKEVGDGVEERALEEGSPLTCTLQQGSSVLSSGEQRSRPQRPPGEGCSEPQVVILDWRVRSRNGGAVAFGLAVRGGALEMMDPPGHSSGGERLTLKWVSVGADSATHSVLRSTIIRRSQTPLKTLSLRGCPLKEKDLKHLSLCPSTDQLKCLDLSSFSMKDISPEPLRVLLEKVAHTLETLVLEFCEITESQLNAISPALGHCSQLKTFSFCGNQIPLTALKNVLSHTASLPLEQAKYPAPLESFDEILWGFWTEINPMKFDQVEKELMQLVKDIRPVHDIQIYSYDCVVHLKHTDFIA</sequence>
<dbReference type="EMBL" id="CABDUW010004633">
    <property type="protein sequence ID" value="VTJ90544.1"/>
    <property type="molecule type" value="Genomic_DNA"/>
</dbReference>
<dbReference type="InterPro" id="IPR050694">
    <property type="entry name" value="LRRC14/PRAME"/>
</dbReference>
<keyword evidence="2" id="KW-0677">Repeat</keyword>
<feature type="compositionally biased region" description="Basic and acidic residues" evidence="3">
    <location>
        <begin position="1"/>
        <end position="11"/>
    </location>
</feature>
<evidence type="ECO:0000313" key="4">
    <source>
        <dbReference type="EMBL" id="VTJ90544.1"/>
    </source>
</evidence>
<feature type="region of interest" description="Disordered" evidence="3">
    <location>
        <begin position="59"/>
        <end position="99"/>
    </location>
</feature>
<accession>A0A5E4D8G5</accession>
<dbReference type="Gene3D" id="3.80.10.10">
    <property type="entry name" value="Ribonuclease Inhibitor"/>
    <property type="match status" value="1"/>
</dbReference>
<dbReference type="Proteomes" id="UP000335636">
    <property type="component" value="Unassembled WGS sequence"/>
</dbReference>
<dbReference type="GO" id="GO:0005737">
    <property type="term" value="C:cytoplasm"/>
    <property type="evidence" value="ECO:0007669"/>
    <property type="project" value="TreeGrafter"/>
</dbReference>
<dbReference type="PANTHER" id="PTHR14224:SF19">
    <property type="entry name" value="PRAME FAMILY MEMBER 11-RELATED"/>
    <property type="match status" value="1"/>
</dbReference>
<protein>
    <submittedName>
        <fullName evidence="4">Uncharacterized protein</fullName>
    </submittedName>
</protein>
<gene>
    <name evidence="4" type="ORF">MONAX_5E041706</name>
</gene>
<proteinExistence type="predicted"/>
<reference evidence="4" key="1">
    <citation type="submission" date="2019-04" db="EMBL/GenBank/DDBJ databases">
        <authorList>
            <person name="Alioto T."/>
            <person name="Alioto T."/>
        </authorList>
    </citation>
    <scope>NUCLEOTIDE SEQUENCE [LARGE SCALE GENOMIC DNA]</scope>
</reference>